<gene>
    <name evidence="5" type="ORF">GCM10022250_13890</name>
</gene>
<feature type="domain" description="Photosynthesis system II assembly factor Ycf48/Hcf136-like" evidence="4">
    <location>
        <begin position="182"/>
        <end position="291"/>
    </location>
</feature>
<dbReference type="EMBL" id="BAABAO010000005">
    <property type="protein sequence ID" value="GAA4126837.1"/>
    <property type="molecule type" value="Genomic_DNA"/>
</dbReference>
<proteinExistence type="predicted"/>
<dbReference type="Proteomes" id="UP001501333">
    <property type="component" value="Unassembled WGS sequence"/>
</dbReference>
<keyword evidence="2" id="KW-0604">Photosystem II</keyword>
<keyword evidence="6" id="KW-1185">Reference proteome</keyword>
<dbReference type="Gene3D" id="2.130.10.10">
    <property type="entry name" value="YVTN repeat-like/Quinoprotein amine dehydrogenase"/>
    <property type="match status" value="2"/>
</dbReference>
<evidence type="ECO:0000259" key="4">
    <source>
        <dbReference type="Pfam" id="PF14870"/>
    </source>
</evidence>
<keyword evidence="1" id="KW-0602">Photosynthesis</keyword>
<dbReference type="PANTHER" id="PTHR47199">
    <property type="entry name" value="PHOTOSYSTEM II STABILITY/ASSEMBLY FACTOR HCF136, CHLOROPLASTIC"/>
    <property type="match status" value="1"/>
</dbReference>
<reference evidence="6" key="1">
    <citation type="journal article" date="2019" name="Int. J. Syst. Evol. Microbiol.">
        <title>The Global Catalogue of Microorganisms (GCM) 10K type strain sequencing project: providing services to taxonomists for standard genome sequencing and annotation.</title>
        <authorList>
            <consortium name="The Broad Institute Genomics Platform"/>
            <consortium name="The Broad Institute Genome Sequencing Center for Infectious Disease"/>
            <person name="Wu L."/>
            <person name="Ma J."/>
        </authorList>
    </citation>
    <scope>NUCLEOTIDE SEQUENCE [LARGE SCALE GENOMIC DNA]</scope>
    <source>
        <strain evidence="6">JCM 17386</strain>
    </source>
</reference>
<organism evidence="5 6">
    <name type="scientific">Flavobacterium chungbukense</name>
    <dbReference type="NCBI Taxonomy" id="877464"/>
    <lineage>
        <taxon>Bacteria</taxon>
        <taxon>Pseudomonadati</taxon>
        <taxon>Bacteroidota</taxon>
        <taxon>Flavobacteriia</taxon>
        <taxon>Flavobacteriales</taxon>
        <taxon>Flavobacteriaceae</taxon>
        <taxon>Flavobacterium</taxon>
    </lineage>
</organism>
<protein>
    <recommendedName>
        <fullName evidence="4">Photosynthesis system II assembly factor Ycf48/Hcf136-like domain-containing protein</fullName>
    </recommendedName>
</protein>
<dbReference type="RefSeq" id="WP_229353083.1">
    <property type="nucleotide sequence ID" value="NZ_BAABAO010000005.1"/>
</dbReference>
<sequence length="309" mass="34069">MKKMIGFLFLSLVILGCTSDADNSANAFEKMNTNTTQSLTDISFINKNQGIICGSLGFLSKTNNGGKTWAHLNVGDNQTFMSAFMVNAQNFYTARLDLFATSNSGATFKKNENLPVTLTIFAIKFFNPTKGLLIRSGSIFRSTDSGNNWTETYKLANSSNLEITSDLVAYAYGGYTSDAVDNGQILKTTDSGQTWVTTLNSDSNIISVSFISDNIGYYVNNKTELHKTINGATTWSKIVTLPVYPSSVCFINEKIGYISTYEGKILETKDAGLNWKIVYNEPAERIFKIITKDNAVFAIGDNGLFLRKR</sequence>
<dbReference type="InterPro" id="IPR036278">
    <property type="entry name" value="Sialidase_sf"/>
</dbReference>
<dbReference type="PROSITE" id="PS51257">
    <property type="entry name" value="PROKAR_LIPOPROTEIN"/>
    <property type="match status" value="1"/>
</dbReference>
<dbReference type="SUPFAM" id="SSF50939">
    <property type="entry name" value="Sialidases"/>
    <property type="match status" value="1"/>
</dbReference>
<evidence type="ECO:0000256" key="3">
    <source>
        <dbReference type="SAM" id="SignalP"/>
    </source>
</evidence>
<keyword evidence="3" id="KW-0732">Signal</keyword>
<evidence type="ECO:0000256" key="2">
    <source>
        <dbReference type="ARBA" id="ARBA00023276"/>
    </source>
</evidence>
<dbReference type="Pfam" id="PF14870">
    <property type="entry name" value="PSII_BNR"/>
    <property type="match status" value="2"/>
</dbReference>
<dbReference type="InterPro" id="IPR028203">
    <property type="entry name" value="PSII_CF48-like_dom"/>
</dbReference>
<dbReference type="InterPro" id="IPR015943">
    <property type="entry name" value="WD40/YVTN_repeat-like_dom_sf"/>
</dbReference>
<dbReference type="PANTHER" id="PTHR47199:SF2">
    <property type="entry name" value="PHOTOSYSTEM II STABILITY_ASSEMBLY FACTOR HCF136, CHLOROPLASTIC"/>
    <property type="match status" value="1"/>
</dbReference>
<name>A0ABP7XVU6_9FLAO</name>
<evidence type="ECO:0000313" key="5">
    <source>
        <dbReference type="EMBL" id="GAA4126837.1"/>
    </source>
</evidence>
<feature type="signal peptide" evidence="3">
    <location>
        <begin position="1"/>
        <end position="27"/>
    </location>
</feature>
<evidence type="ECO:0000256" key="1">
    <source>
        <dbReference type="ARBA" id="ARBA00022531"/>
    </source>
</evidence>
<evidence type="ECO:0000313" key="6">
    <source>
        <dbReference type="Proteomes" id="UP001501333"/>
    </source>
</evidence>
<feature type="domain" description="Photosynthesis system II assembly factor Ycf48/Hcf136-like" evidence="4">
    <location>
        <begin position="24"/>
        <end position="150"/>
    </location>
</feature>
<feature type="chain" id="PRO_5045081395" description="Photosynthesis system II assembly factor Ycf48/Hcf136-like domain-containing protein" evidence="3">
    <location>
        <begin position="28"/>
        <end position="309"/>
    </location>
</feature>
<comment type="caution">
    <text evidence="5">The sequence shown here is derived from an EMBL/GenBank/DDBJ whole genome shotgun (WGS) entry which is preliminary data.</text>
</comment>
<accession>A0ABP7XVU6</accession>